<dbReference type="Proteomes" id="UP000012589">
    <property type="component" value="Unassembled WGS sequence"/>
</dbReference>
<evidence type="ECO:0000313" key="2">
    <source>
        <dbReference type="EMBL" id="EMZ33793.1"/>
    </source>
</evidence>
<dbReference type="Gene3D" id="3.40.50.300">
    <property type="entry name" value="P-loop containing nucleotide triphosphate hydrolases"/>
    <property type="match status" value="1"/>
</dbReference>
<keyword evidence="3" id="KW-1185">Reference proteome</keyword>
<keyword evidence="1" id="KW-0472">Membrane</keyword>
<gene>
    <name evidence="2" type="ORF">C823_01333</name>
</gene>
<dbReference type="PROSITE" id="PS51257">
    <property type="entry name" value="PROKAR_LIPOPROTEIN"/>
    <property type="match status" value="1"/>
</dbReference>
<dbReference type="EMBL" id="AQFT01000039">
    <property type="protein sequence ID" value="EMZ33793.1"/>
    <property type="molecule type" value="Genomic_DNA"/>
</dbReference>
<accession>N2B5J0</accession>
<sequence>MKKLNGFSGRRMLKEKVSIGIVGIGTGCGVTHLTIALANYMHSGLGRRTAIIELSGKHELETMIRKEGNKNQNLVGIHYFTDIGVGKIPEIMNSRYEVFVLDLGADYAAAREEFLRCDRKIVVGSISPWRVSAYEHFLKKVMESENITAWEFLILFANLSDKKRIQKRYGMQMISIPWIENPFYLKKEDMMFLQKII</sequence>
<keyword evidence="1" id="KW-0812">Transmembrane</keyword>
<keyword evidence="1" id="KW-1133">Transmembrane helix</keyword>
<protein>
    <recommendedName>
        <fullName evidence="4">CobQ/CobB/MinD/ParA nucleotide binding domain-containing protein</fullName>
    </recommendedName>
</protein>
<dbReference type="eggNOG" id="ENOG5030JCT">
    <property type="taxonomic scope" value="Bacteria"/>
</dbReference>
<dbReference type="AlphaFoldDB" id="N2B5J0"/>
<dbReference type="InterPro" id="IPR027417">
    <property type="entry name" value="P-loop_NTPase"/>
</dbReference>
<feature type="transmembrane region" description="Helical" evidence="1">
    <location>
        <begin position="21"/>
        <end position="41"/>
    </location>
</feature>
<evidence type="ECO:0008006" key="4">
    <source>
        <dbReference type="Google" id="ProtNLM"/>
    </source>
</evidence>
<dbReference type="OrthoDB" id="2049243at2"/>
<dbReference type="HOGENOM" id="CLU_1370124_0_0_9"/>
<dbReference type="STRING" id="1235802.C823_01333"/>
<proteinExistence type="predicted"/>
<evidence type="ECO:0000313" key="3">
    <source>
        <dbReference type="Proteomes" id="UP000012589"/>
    </source>
</evidence>
<comment type="caution">
    <text evidence="2">The sequence shown here is derived from an EMBL/GenBank/DDBJ whole genome shotgun (WGS) entry which is preliminary data.</text>
</comment>
<name>N2B5J0_9FIRM</name>
<reference evidence="2 3" key="1">
    <citation type="journal article" date="2014" name="Genome Announc.">
        <title>Draft genome sequences of the altered schaedler flora, a defined bacterial community from gnotobiotic mice.</title>
        <authorList>
            <person name="Wannemuehler M.J."/>
            <person name="Overstreet A.M."/>
            <person name="Ward D.V."/>
            <person name="Phillips G.J."/>
        </authorList>
    </citation>
    <scope>NUCLEOTIDE SEQUENCE [LARGE SCALE GENOMIC DNA]</scope>
    <source>
        <strain evidence="2 3">ASF492</strain>
    </source>
</reference>
<organism evidence="2 3">
    <name type="scientific">Eubacterium plexicaudatum ASF492</name>
    <dbReference type="NCBI Taxonomy" id="1235802"/>
    <lineage>
        <taxon>Bacteria</taxon>
        <taxon>Bacillati</taxon>
        <taxon>Bacillota</taxon>
        <taxon>Clostridia</taxon>
        <taxon>Eubacteriales</taxon>
        <taxon>Eubacteriaceae</taxon>
        <taxon>Eubacterium</taxon>
    </lineage>
</organism>
<dbReference type="PATRIC" id="fig|1235802.3.peg.1423"/>
<evidence type="ECO:0000256" key="1">
    <source>
        <dbReference type="SAM" id="Phobius"/>
    </source>
</evidence>